<dbReference type="PROSITE" id="PS51257">
    <property type="entry name" value="PROKAR_LIPOPROTEIN"/>
    <property type="match status" value="1"/>
</dbReference>
<feature type="signal peptide" evidence="2">
    <location>
        <begin position="1"/>
        <end position="19"/>
    </location>
</feature>
<accession>A0A248TEL1</accession>
<keyword evidence="2" id="KW-0732">Signal</keyword>
<feature type="domain" description="DUF1541" evidence="3">
    <location>
        <begin position="72"/>
        <end position="123"/>
    </location>
</feature>
<dbReference type="KEGG" id="bko:CKF48_04330"/>
<dbReference type="Proteomes" id="UP000215137">
    <property type="component" value="Chromosome"/>
</dbReference>
<proteinExistence type="predicted"/>
<feature type="compositionally biased region" description="Basic and acidic residues" evidence="1">
    <location>
        <begin position="39"/>
        <end position="58"/>
    </location>
</feature>
<evidence type="ECO:0000313" key="4">
    <source>
        <dbReference type="EMBL" id="ASV66614.1"/>
    </source>
</evidence>
<sequence length="192" mass="20959">MKKQLTVGIIALLAMVFLAACTNNNDSSPTNDETNEQEEMNHEEMDHEGMDHSSDGEIPEGLEKADEPTYAVGSTVTIKNGHMEGMEGAEAKIVGAYNTTAYAVNYTPTSGGDPVKNHKWIIHEELEEPGEAPLQEGETAVTTADHMEGMKGAEVEIASSEDTTVYMIDYTPTTGVEKVKNHKWVTEAELER</sequence>
<name>A0A248TEL1_9BACI</name>
<dbReference type="RefSeq" id="WP_095370189.1">
    <property type="nucleotide sequence ID" value="NZ_CP022983.1"/>
</dbReference>
<feature type="domain" description="DUF1541" evidence="3">
    <location>
        <begin position="137"/>
        <end position="187"/>
    </location>
</feature>
<dbReference type="OrthoDB" id="1701949at2"/>
<evidence type="ECO:0000256" key="2">
    <source>
        <dbReference type="SAM" id="SignalP"/>
    </source>
</evidence>
<dbReference type="Pfam" id="PF07563">
    <property type="entry name" value="DUF1541"/>
    <property type="match status" value="2"/>
</dbReference>
<keyword evidence="5" id="KW-1185">Reference proteome</keyword>
<feature type="region of interest" description="Disordered" evidence="1">
    <location>
        <begin position="23"/>
        <end position="58"/>
    </location>
</feature>
<dbReference type="AlphaFoldDB" id="A0A248TEL1"/>
<protein>
    <recommendedName>
        <fullName evidence="3">DUF1541 domain-containing protein</fullName>
    </recommendedName>
</protein>
<evidence type="ECO:0000256" key="1">
    <source>
        <dbReference type="SAM" id="MobiDB-lite"/>
    </source>
</evidence>
<dbReference type="EMBL" id="CP022983">
    <property type="protein sequence ID" value="ASV66614.1"/>
    <property type="molecule type" value="Genomic_DNA"/>
</dbReference>
<evidence type="ECO:0000259" key="3">
    <source>
        <dbReference type="Pfam" id="PF07563"/>
    </source>
</evidence>
<organism evidence="4 5">
    <name type="scientific">Cytobacillus kochii</name>
    <dbReference type="NCBI Taxonomy" id="859143"/>
    <lineage>
        <taxon>Bacteria</taxon>
        <taxon>Bacillati</taxon>
        <taxon>Bacillota</taxon>
        <taxon>Bacilli</taxon>
        <taxon>Bacillales</taxon>
        <taxon>Bacillaceae</taxon>
        <taxon>Cytobacillus</taxon>
    </lineage>
</organism>
<gene>
    <name evidence="4" type="ORF">CKF48_04330</name>
</gene>
<dbReference type="InterPro" id="IPR011438">
    <property type="entry name" value="DUF1541"/>
</dbReference>
<reference evidence="4 5" key="1">
    <citation type="submission" date="2017-08" db="EMBL/GenBank/DDBJ databases">
        <title>Complete Genome Sequence of Bacillus kochii Oregon-R-modENCODE STRAIN BDGP4, isolated from Drosophila melanogaster gut.</title>
        <authorList>
            <person name="Wan K.H."/>
            <person name="Yu C."/>
            <person name="Park S."/>
            <person name="Hammonds A.S."/>
            <person name="Booth B.W."/>
            <person name="Celniker S.E."/>
        </authorList>
    </citation>
    <scope>NUCLEOTIDE SEQUENCE [LARGE SCALE GENOMIC DNA]</scope>
    <source>
        <strain evidence="4 5">BDGP4</strain>
    </source>
</reference>
<feature type="chain" id="PRO_5038785622" description="DUF1541 domain-containing protein" evidence="2">
    <location>
        <begin position="20"/>
        <end position="192"/>
    </location>
</feature>
<dbReference type="Gene3D" id="2.30.30.1210">
    <property type="entry name" value="Domain of unknown function DUF1541"/>
    <property type="match status" value="1"/>
</dbReference>
<evidence type="ECO:0000313" key="5">
    <source>
        <dbReference type="Proteomes" id="UP000215137"/>
    </source>
</evidence>